<gene>
    <name evidence="1" type="ORF">Salat_1867200</name>
</gene>
<reference evidence="1" key="2">
    <citation type="journal article" date="2024" name="Plant">
        <title>Genomic evolution and insights into agronomic trait innovations of Sesamum species.</title>
        <authorList>
            <person name="Miao H."/>
            <person name="Wang L."/>
            <person name="Qu L."/>
            <person name="Liu H."/>
            <person name="Sun Y."/>
            <person name="Le M."/>
            <person name="Wang Q."/>
            <person name="Wei S."/>
            <person name="Zheng Y."/>
            <person name="Lin W."/>
            <person name="Duan Y."/>
            <person name="Cao H."/>
            <person name="Xiong S."/>
            <person name="Wang X."/>
            <person name="Wei L."/>
            <person name="Li C."/>
            <person name="Ma Q."/>
            <person name="Ju M."/>
            <person name="Zhao R."/>
            <person name="Li G."/>
            <person name="Mu C."/>
            <person name="Tian Q."/>
            <person name="Mei H."/>
            <person name="Zhang T."/>
            <person name="Gao T."/>
            <person name="Zhang H."/>
        </authorList>
    </citation>
    <scope>NUCLEOTIDE SEQUENCE</scope>
    <source>
        <strain evidence="1">3651</strain>
    </source>
</reference>
<evidence type="ECO:0000313" key="1">
    <source>
        <dbReference type="EMBL" id="KAK4422846.1"/>
    </source>
</evidence>
<proteinExistence type="predicted"/>
<organism evidence="1 2">
    <name type="scientific">Sesamum alatum</name>
    <dbReference type="NCBI Taxonomy" id="300844"/>
    <lineage>
        <taxon>Eukaryota</taxon>
        <taxon>Viridiplantae</taxon>
        <taxon>Streptophyta</taxon>
        <taxon>Embryophyta</taxon>
        <taxon>Tracheophyta</taxon>
        <taxon>Spermatophyta</taxon>
        <taxon>Magnoliopsida</taxon>
        <taxon>eudicotyledons</taxon>
        <taxon>Gunneridae</taxon>
        <taxon>Pentapetalae</taxon>
        <taxon>asterids</taxon>
        <taxon>lamiids</taxon>
        <taxon>Lamiales</taxon>
        <taxon>Pedaliaceae</taxon>
        <taxon>Sesamum</taxon>
    </lineage>
</organism>
<dbReference type="AlphaFoldDB" id="A0AAE1Y326"/>
<name>A0AAE1Y326_9LAMI</name>
<sequence>MLQKSYYIDCLCFLLRSALLHNVKRNLCSLPLHTQSILAVATQATTIVPVQSAQKTPSNWCVCPTLLNRLGPPGSTANPPKTPCCWHVIVEIVADLERPPVALHCHRGPSLVFNLNTSIFPSLAH</sequence>
<comment type="caution">
    <text evidence="1">The sequence shown here is derived from an EMBL/GenBank/DDBJ whole genome shotgun (WGS) entry which is preliminary data.</text>
</comment>
<accession>A0AAE1Y326</accession>
<keyword evidence="2" id="KW-1185">Reference proteome</keyword>
<evidence type="ECO:0000313" key="2">
    <source>
        <dbReference type="Proteomes" id="UP001293254"/>
    </source>
</evidence>
<protein>
    <submittedName>
        <fullName evidence="1">Uncharacterized protein</fullName>
    </submittedName>
</protein>
<dbReference type="Proteomes" id="UP001293254">
    <property type="component" value="Unassembled WGS sequence"/>
</dbReference>
<dbReference type="EMBL" id="JACGWO010000007">
    <property type="protein sequence ID" value="KAK4422846.1"/>
    <property type="molecule type" value="Genomic_DNA"/>
</dbReference>
<reference evidence="1" key="1">
    <citation type="submission" date="2020-06" db="EMBL/GenBank/DDBJ databases">
        <authorList>
            <person name="Li T."/>
            <person name="Hu X."/>
            <person name="Zhang T."/>
            <person name="Song X."/>
            <person name="Zhang H."/>
            <person name="Dai N."/>
            <person name="Sheng W."/>
            <person name="Hou X."/>
            <person name="Wei L."/>
        </authorList>
    </citation>
    <scope>NUCLEOTIDE SEQUENCE</scope>
    <source>
        <strain evidence="1">3651</strain>
        <tissue evidence="1">Leaf</tissue>
    </source>
</reference>